<dbReference type="GO" id="GO:0051287">
    <property type="term" value="F:NAD binding"/>
    <property type="evidence" value="ECO:0007669"/>
    <property type="project" value="InterPro"/>
</dbReference>
<keyword evidence="6" id="KW-1185">Reference proteome</keyword>
<keyword evidence="3" id="KW-0520">NAD</keyword>
<dbReference type="SUPFAM" id="SSF52283">
    <property type="entry name" value="Formate/glycerate dehydrogenase catalytic domain-like"/>
    <property type="match status" value="1"/>
</dbReference>
<keyword evidence="2" id="KW-0560">Oxidoreductase</keyword>
<dbReference type="Gene3D" id="3.40.50.720">
    <property type="entry name" value="NAD(P)-binding Rossmann-like Domain"/>
    <property type="match status" value="2"/>
</dbReference>
<evidence type="ECO:0000256" key="1">
    <source>
        <dbReference type="ARBA" id="ARBA00005854"/>
    </source>
</evidence>
<organism evidence="5 6">
    <name type="scientific">Brachybacterium vulturis</name>
    <dbReference type="NCBI Taxonomy" id="2017484"/>
    <lineage>
        <taxon>Bacteria</taxon>
        <taxon>Bacillati</taxon>
        <taxon>Actinomycetota</taxon>
        <taxon>Actinomycetes</taxon>
        <taxon>Micrococcales</taxon>
        <taxon>Dermabacteraceae</taxon>
        <taxon>Brachybacterium</taxon>
    </lineage>
</organism>
<dbReference type="EMBL" id="CP023563">
    <property type="protein sequence ID" value="ATG50789.1"/>
    <property type="molecule type" value="Genomic_DNA"/>
</dbReference>
<reference evidence="6" key="1">
    <citation type="submission" date="2017-09" db="EMBL/GenBank/DDBJ databases">
        <title>Brachybacterium sp. VM2412.</title>
        <authorList>
            <person name="Tak E.J."/>
            <person name="Bae J.-W."/>
        </authorList>
    </citation>
    <scope>NUCLEOTIDE SEQUENCE [LARGE SCALE GENOMIC DNA]</scope>
    <source>
        <strain evidence="6">VM2412</strain>
    </source>
</reference>
<dbReference type="RefSeq" id="WP_096801929.1">
    <property type="nucleotide sequence ID" value="NZ_CP023563.1"/>
</dbReference>
<name>A0A291GKB7_9MICO</name>
<dbReference type="Proteomes" id="UP000218165">
    <property type="component" value="Chromosome"/>
</dbReference>
<sequence length="329" mass="35224">MKTILAMPQDQQHLMFGPGQLQELSGLVEIEVDRTVPDLQAAADEQLADVEVLITGWGSPRLDAATLQRLPALRAVVHTAGTLRRIASPALWEREDILVTTAAEANALPVAEYSVAQILLAGKQSLSREAAHRRCRGQEHTSTLAHGGNFGAVVGLIGASRVGRAVARLLRNFDLTVLLSDPYVSEEEARGLGAELVALEELFRRSDVVSLHAPDVPSTQGMVTGALLASMREGTTFINTARPALVELDALREQVVSGRLSAVLDVHDDLAPEDPLWDAPAVSITPHIAGSLGNELHRLGESALEEIRRLCTGRPPYAPVDPSMLAIVA</sequence>
<proteinExistence type="inferred from homology"/>
<dbReference type="GO" id="GO:0016491">
    <property type="term" value="F:oxidoreductase activity"/>
    <property type="evidence" value="ECO:0007669"/>
    <property type="project" value="UniProtKB-KW"/>
</dbReference>
<comment type="similarity">
    <text evidence="1">Belongs to the D-isomer specific 2-hydroxyacid dehydrogenase family.</text>
</comment>
<feature type="domain" description="D-isomer specific 2-hydroxyacid dehydrogenase NAD-binding" evidence="4">
    <location>
        <begin position="132"/>
        <end position="289"/>
    </location>
</feature>
<evidence type="ECO:0000313" key="6">
    <source>
        <dbReference type="Proteomes" id="UP000218165"/>
    </source>
</evidence>
<dbReference type="Pfam" id="PF02826">
    <property type="entry name" value="2-Hacid_dh_C"/>
    <property type="match status" value="1"/>
</dbReference>
<dbReference type="PANTHER" id="PTHR42789">
    <property type="entry name" value="D-ISOMER SPECIFIC 2-HYDROXYACID DEHYDROGENASE FAMILY PROTEIN (AFU_ORTHOLOGUE AFUA_6G10090)"/>
    <property type="match status" value="1"/>
</dbReference>
<dbReference type="InterPro" id="IPR050857">
    <property type="entry name" value="D-2-hydroxyacid_DH"/>
</dbReference>
<dbReference type="CDD" id="cd12167">
    <property type="entry name" value="2-Hacid_dh_8"/>
    <property type="match status" value="1"/>
</dbReference>
<dbReference type="OrthoDB" id="4324715at2"/>
<evidence type="ECO:0000256" key="3">
    <source>
        <dbReference type="ARBA" id="ARBA00023027"/>
    </source>
</evidence>
<evidence type="ECO:0000256" key="2">
    <source>
        <dbReference type="ARBA" id="ARBA00023002"/>
    </source>
</evidence>
<dbReference type="SUPFAM" id="SSF51735">
    <property type="entry name" value="NAD(P)-binding Rossmann-fold domains"/>
    <property type="match status" value="1"/>
</dbReference>
<dbReference type="AlphaFoldDB" id="A0A291GKB7"/>
<dbReference type="InterPro" id="IPR036291">
    <property type="entry name" value="NAD(P)-bd_dom_sf"/>
</dbReference>
<evidence type="ECO:0000313" key="5">
    <source>
        <dbReference type="EMBL" id="ATG50789.1"/>
    </source>
</evidence>
<dbReference type="KEGG" id="brz:CFK38_04060"/>
<dbReference type="PANTHER" id="PTHR42789:SF1">
    <property type="entry name" value="D-ISOMER SPECIFIC 2-HYDROXYACID DEHYDROGENASE FAMILY PROTEIN (AFU_ORTHOLOGUE AFUA_6G10090)"/>
    <property type="match status" value="1"/>
</dbReference>
<accession>A0A291GKB7</accession>
<dbReference type="InterPro" id="IPR006140">
    <property type="entry name" value="D-isomer_DH_NAD-bd"/>
</dbReference>
<gene>
    <name evidence="5" type="ORF">CFK38_04060</name>
</gene>
<protein>
    <submittedName>
        <fullName evidence="5">Hydroxyacid dehydrogenase</fullName>
    </submittedName>
</protein>
<evidence type="ECO:0000259" key="4">
    <source>
        <dbReference type="Pfam" id="PF02826"/>
    </source>
</evidence>